<dbReference type="EMBL" id="CP013336">
    <property type="protein sequence ID" value="ALQ36566.1"/>
    <property type="molecule type" value="Genomic_DNA"/>
</dbReference>
<accession>A0AAC8WLL7</accession>
<sequence length="79" mass="8895">MVGNGKEKIEIKINGKKIKERNVLSIRSNSGGIHNSSYILIGTDDEKIKVIFGSPEKYEYNPTNTEKAELIFVEQPKSK</sequence>
<dbReference type="AlphaFoldDB" id="A0AAC8WLL7"/>
<name>A0AAC8WLL7_9FUSO</name>
<proteinExistence type="predicted"/>
<organism evidence="1 2">
    <name type="scientific">Fusobacterium hwasookii ChDC F206</name>
    <dbReference type="NCBI Taxonomy" id="1307443"/>
    <lineage>
        <taxon>Bacteria</taxon>
        <taxon>Fusobacteriati</taxon>
        <taxon>Fusobacteriota</taxon>
        <taxon>Fusobacteriia</taxon>
        <taxon>Fusobacteriales</taxon>
        <taxon>Fusobacteriaceae</taxon>
        <taxon>Fusobacterium</taxon>
    </lineage>
</organism>
<dbReference type="Proteomes" id="UP000068516">
    <property type="component" value="Chromosome"/>
</dbReference>
<evidence type="ECO:0000313" key="1">
    <source>
        <dbReference type="EMBL" id="ALQ36566.1"/>
    </source>
</evidence>
<protein>
    <submittedName>
        <fullName evidence="1">Uncharacterized protein</fullName>
    </submittedName>
</protein>
<gene>
    <name evidence="1" type="ORF">RN92_00580</name>
</gene>
<reference evidence="1 2" key="1">
    <citation type="submission" date="2015-11" db="EMBL/GenBank/DDBJ databases">
        <authorList>
            <person name="Kook J.-K."/>
            <person name="Park S.-N."/>
            <person name="Lim Y.K."/>
            <person name="Jo E."/>
        </authorList>
    </citation>
    <scope>NUCLEOTIDE SEQUENCE [LARGE SCALE GENOMIC DNA]</scope>
    <source>
        <strain evidence="1 2">ChDC F206</strain>
    </source>
</reference>
<evidence type="ECO:0000313" key="2">
    <source>
        <dbReference type="Proteomes" id="UP000068516"/>
    </source>
</evidence>